<sequence length="52" mass="5599">AGVRERRQAQILLPLHSQNSSSSCKRVLVVKTFGRQPTSLRIAPSVKAPSAA</sequence>
<keyword evidence="2" id="KW-1185">Reference proteome</keyword>
<dbReference type="AlphaFoldDB" id="A0ABD0J054"/>
<gene>
    <name evidence="1" type="ORF">BaRGS_00040485</name>
</gene>
<proteinExistence type="predicted"/>
<dbReference type="EMBL" id="JACVVK020000825">
    <property type="protein sequence ID" value="KAK7443001.1"/>
    <property type="molecule type" value="Genomic_DNA"/>
</dbReference>
<protein>
    <submittedName>
        <fullName evidence="1">Uncharacterized protein</fullName>
    </submittedName>
</protein>
<evidence type="ECO:0000313" key="1">
    <source>
        <dbReference type="EMBL" id="KAK7443001.1"/>
    </source>
</evidence>
<accession>A0ABD0J054</accession>
<organism evidence="1 2">
    <name type="scientific">Batillaria attramentaria</name>
    <dbReference type="NCBI Taxonomy" id="370345"/>
    <lineage>
        <taxon>Eukaryota</taxon>
        <taxon>Metazoa</taxon>
        <taxon>Spiralia</taxon>
        <taxon>Lophotrochozoa</taxon>
        <taxon>Mollusca</taxon>
        <taxon>Gastropoda</taxon>
        <taxon>Caenogastropoda</taxon>
        <taxon>Sorbeoconcha</taxon>
        <taxon>Cerithioidea</taxon>
        <taxon>Batillariidae</taxon>
        <taxon>Batillaria</taxon>
    </lineage>
</organism>
<reference evidence="1 2" key="1">
    <citation type="journal article" date="2023" name="Sci. Data">
        <title>Genome assembly of the Korean intertidal mud-creeper Batillaria attramentaria.</title>
        <authorList>
            <person name="Patra A.K."/>
            <person name="Ho P.T."/>
            <person name="Jun S."/>
            <person name="Lee S.J."/>
            <person name="Kim Y."/>
            <person name="Won Y.J."/>
        </authorList>
    </citation>
    <scope>NUCLEOTIDE SEQUENCE [LARGE SCALE GENOMIC DNA]</scope>
    <source>
        <strain evidence="1">Wonlab-2016</strain>
    </source>
</reference>
<name>A0ABD0J054_9CAEN</name>
<evidence type="ECO:0000313" key="2">
    <source>
        <dbReference type="Proteomes" id="UP001519460"/>
    </source>
</evidence>
<feature type="non-terminal residue" evidence="1">
    <location>
        <position position="52"/>
    </location>
</feature>
<feature type="non-terminal residue" evidence="1">
    <location>
        <position position="1"/>
    </location>
</feature>
<comment type="caution">
    <text evidence="1">The sequence shown here is derived from an EMBL/GenBank/DDBJ whole genome shotgun (WGS) entry which is preliminary data.</text>
</comment>
<dbReference type="Proteomes" id="UP001519460">
    <property type="component" value="Unassembled WGS sequence"/>
</dbReference>